<gene>
    <name evidence="11" type="primary">rpl1</name>
    <name evidence="14" type="ORF">CPM_0202</name>
    <name evidence="13" type="ORF">CSP5_0236</name>
</gene>
<evidence type="ECO:0000313" key="14">
    <source>
        <dbReference type="EMBL" id="SJK84094.1"/>
    </source>
</evidence>
<dbReference type="GO" id="GO:0003735">
    <property type="term" value="F:structural constituent of ribosome"/>
    <property type="evidence" value="ECO:0007669"/>
    <property type="project" value="InterPro"/>
</dbReference>
<dbReference type="RefSeq" id="WP_021789292.1">
    <property type="nucleotide sequence ID" value="NZ_LT671858.1"/>
</dbReference>
<evidence type="ECO:0000256" key="4">
    <source>
        <dbReference type="ARBA" id="ARBA00022555"/>
    </source>
</evidence>
<organism evidence="13 16">
    <name type="scientific">Cuniculiplasma divulgatum</name>
    <dbReference type="NCBI Taxonomy" id="1673428"/>
    <lineage>
        <taxon>Archaea</taxon>
        <taxon>Methanobacteriati</taxon>
        <taxon>Thermoplasmatota</taxon>
        <taxon>Thermoplasmata</taxon>
        <taxon>Thermoplasmatales</taxon>
        <taxon>Cuniculiplasmataceae</taxon>
        <taxon>Cuniculiplasma</taxon>
    </lineage>
</organism>
<dbReference type="FunFam" id="3.40.50.790:FF:000005">
    <property type="entry name" value="50S ribosomal protein L1"/>
    <property type="match status" value="1"/>
</dbReference>
<dbReference type="GO" id="GO:0015934">
    <property type="term" value="C:large ribosomal subunit"/>
    <property type="evidence" value="ECO:0007669"/>
    <property type="project" value="InterPro"/>
</dbReference>
<comment type="function">
    <text evidence="11">Binds directly to 23S rRNA. Probably involved in E site tRNA release.</text>
</comment>
<comment type="subunit">
    <text evidence="2 11">Part of the 50S ribosomal subunit.</text>
</comment>
<reference evidence="13 16" key="1">
    <citation type="submission" date="2016-04" db="EMBL/GenBank/DDBJ databases">
        <authorList>
            <person name="Evans L.H."/>
            <person name="Alamgir A."/>
            <person name="Owens N."/>
            <person name="Weber N.D."/>
            <person name="Virtaneva K."/>
            <person name="Barbian K."/>
            <person name="Babar A."/>
            <person name="Rosenke K."/>
        </authorList>
    </citation>
    <scope>NUCLEOTIDE SEQUENCE [LARGE SCALE GENOMIC DNA]</scope>
    <source>
        <strain evidence="13">S5</strain>
        <strain evidence="16">S5(T) (JCM 30642 \VKM B-2941)</strain>
    </source>
</reference>
<evidence type="ECO:0000256" key="1">
    <source>
        <dbReference type="ARBA" id="ARBA00010531"/>
    </source>
</evidence>
<evidence type="ECO:0000256" key="7">
    <source>
        <dbReference type="ARBA" id="ARBA00022884"/>
    </source>
</evidence>
<evidence type="ECO:0000313" key="15">
    <source>
        <dbReference type="Proteomes" id="UP000187822"/>
    </source>
</evidence>
<evidence type="ECO:0000256" key="12">
    <source>
        <dbReference type="RuleBase" id="RU000659"/>
    </source>
</evidence>
<dbReference type="Gene3D" id="3.30.190.20">
    <property type="match status" value="1"/>
</dbReference>
<evidence type="ECO:0000256" key="9">
    <source>
        <dbReference type="ARBA" id="ARBA00023274"/>
    </source>
</evidence>
<evidence type="ECO:0000256" key="10">
    <source>
        <dbReference type="ARBA" id="ARBA00045545"/>
    </source>
</evidence>
<dbReference type="OrthoDB" id="10382at2157"/>
<evidence type="ECO:0000256" key="6">
    <source>
        <dbReference type="ARBA" id="ARBA00022845"/>
    </source>
</evidence>
<evidence type="ECO:0000313" key="13">
    <source>
        <dbReference type="EMBL" id="SIM35669.1"/>
    </source>
</evidence>
<dbReference type="NCBIfam" id="NF003244">
    <property type="entry name" value="PRK04203.1"/>
    <property type="match status" value="1"/>
</dbReference>
<evidence type="ECO:0000313" key="16">
    <source>
        <dbReference type="Proteomes" id="UP000195607"/>
    </source>
</evidence>
<evidence type="ECO:0000256" key="2">
    <source>
        <dbReference type="ARBA" id="ARBA00011838"/>
    </source>
</evidence>
<reference evidence="15" key="3">
    <citation type="submission" date="2016-06" db="EMBL/GenBank/DDBJ databases">
        <authorList>
            <person name="Toshchakov V.S."/>
        </authorList>
    </citation>
    <scope>NUCLEOTIDE SEQUENCE [LARGE SCALE GENOMIC DNA]</scope>
    <source>
        <strain>PM4 (JCM 30641</strain>
        <strain evidence="15">\VKM B-2940)</strain>
    </source>
</reference>
<dbReference type="PROSITE" id="PS01199">
    <property type="entry name" value="RIBOSOMAL_L1"/>
    <property type="match status" value="1"/>
</dbReference>
<accession>A0A1N5SI58</accession>
<dbReference type="GeneID" id="41587539"/>
<comment type="function">
    <text evidence="11">Protein L1 is also a translational repressor protein, it controls the translation of its operon by binding to its mRNA.</text>
</comment>
<dbReference type="PIRSF" id="PIRSF002155">
    <property type="entry name" value="Ribosomal_L1"/>
    <property type="match status" value="1"/>
</dbReference>
<dbReference type="SUPFAM" id="SSF56808">
    <property type="entry name" value="Ribosomal protein L1"/>
    <property type="match status" value="1"/>
</dbReference>
<evidence type="ECO:0000256" key="8">
    <source>
        <dbReference type="ARBA" id="ARBA00022980"/>
    </source>
</evidence>
<dbReference type="InterPro" id="IPR023673">
    <property type="entry name" value="Ribosomal_uL1_CS"/>
</dbReference>
<keyword evidence="3 11" id="KW-0678">Repressor</keyword>
<dbReference type="InterPro" id="IPR023674">
    <property type="entry name" value="Ribosomal_uL1-like"/>
</dbReference>
<sequence>MSIEEKVKQALKESKERKFTESLDLSVNLKGVDLSNPKNRINDEISLPKGRGKEIKVALFGSEEMRGKVKDTADYVFGAEDLSKFAEDKKGFKKIVNQADFFLAEANLMTTIGRSLGQVLGPRGKIPRAVPPSQDPSSLIVSLKKTVRVRSRDKRTFHVPVGMKTMPEKDIADNVREVIKRITAHLEKGYGNIDSIYIKTTMGKAVKIDEGDL</sequence>
<dbReference type="CDD" id="cd00403">
    <property type="entry name" value="Ribosomal_L1"/>
    <property type="match status" value="1"/>
</dbReference>
<proteinExistence type="inferred from homology"/>
<dbReference type="GO" id="GO:0006417">
    <property type="term" value="P:regulation of translation"/>
    <property type="evidence" value="ECO:0007669"/>
    <property type="project" value="UniProtKB-KW"/>
</dbReference>
<evidence type="ECO:0000256" key="11">
    <source>
        <dbReference type="HAMAP-Rule" id="MF_01318"/>
    </source>
</evidence>
<dbReference type="STRING" id="1673428.CPM_0202"/>
<dbReference type="GO" id="GO:0019843">
    <property type="term" value="F:rRNA binding"/>
    <property type="evidence" value="ECO:0007669"/>
    <property type="project" value="UniProtKB-UniRule"/>
</dbReference>
<dbReference type="HAMAP" id="MF_01318_A">
    <property type="entry name" value="Ribosomal_uL1_A"/>
    <property type="match status" value="1"/>
</dbReference>
<evidence type="ECO:0000256" key="5">
    <source>
        <dbReference type="ARBA" id="ARBA00022730"/>
    </source>
</evidence>
<keyword evidence="15" id="KW-1185">Reference proteome</keyword>
<comment type="function">
    <text evidence="10">Probably involved in E site tRNA release. Binds directly to 23S rRNA.</text>
</comment>
<keyword evidence="4 11" id="KW-0820">tRNA-binding</keyword>
<dbReference type="GO" id="GO:0000049">
    <property type="term" value="F:tRNA binding"/>
    <property type="evidence" value="ECO:0007669"/>
    <property type="project" value="UniProtKB-KW"/>
</dbReference>
<dbReference type="InterPro" id="IPR028364">
    <property type="entry name" value="Ribosomal_uL1/biogenesis"/>
</dbReference>
<dbReference type="PANTHER" id="PTHR36427:SF3">
    <property type="entry name" value="LARGE RIBOSOMAL SUBUNIT PROTEIN UL1M"/>
    <property type="match status" value="1"/>
</dbReference>
<dbReference type="Gene3D" id="3.40.50.790">
    <property type="match status" value="1"/>
</dbReference>
<keyword evidence="8 11" id="KW-0689">Ribosomal protein</keyword>
<dbReference type="AlphaFoldDB" id="A0A1N5SI58"/>
<dbReference type="Pfam" id="PF00687">
    <property type="entry name" value="Ribosomal_L1"/>
    <property type="match status" value="1"/>
</dbReference>
<reference evidence="14" key="2">
    <citation type="submission" date="2016-06" db="EMBL/GenBank/DDBJ databases">
        <authorList>
            <person name="Olsen C.W."/>
            <person name="Carey S."/>
            <person name="Hinshaw L."/>
            <person name="Karasin A.I."/>
        </authorList>
    </citation>
    <scope>NUCLEOTIDE SEQUENCE [LARGE SCALE GENOMIC DNA]</scope>
    <source>
        <strain evidence="14">PM4</strain>
    </source>
</reference>
<dbReference type="Proteomes" id="UP000187822">
    <property type="component" value="Chromosome I"/>
</dbReference>
<keyword evidence="9 11" id="KW-0687">Ribonucleoprotein</keyword>
<dbReference type="InterPro" id="IPR023669">
    <property type="entry name" value="Ribosomal_uL1_arc"/>
</dbReference>
<dbReference type="InterPro" id="IPR002143">
    <property type="entry name" value="Ribosomal_uL1"/>
</dbReference>
<dbReference type="EMBL" id="LT671858">
    <property type="protein sequence ID" value="SIM35669.1"/>
    <property type="molecule type" value="Genomic_DNA"/>
</dbReference>
<keyword evidence="7 11" id="KW-0694">RNA-binding</keyword>
<evidence type="ECO:0000256" key="3">
    <source>
        <dbReference type="ARBA" id="ARBA00022491"/>
    </source>
</evidence>
<comment type="similarity">
    <text evidence="1 11 12">Belongs to the universal ribosomal protein uL1 family.</text>
</comment>
<dbReference type="PANTHER" id="PTHR36427">
    <property type="entry name" value="54S RIBOSOMAL PROTEIN L1, MITOCHONDRIAL"/>
    <property type="match status" value="1"/>
</dbReference>
<protein>
    <recommendedName>
        <fullName evidence="11">Large ribosomal subunit protein uL1</fullName>
    </recommendedName>
</protein>
<keyword evidence="6 11" id="KW-0810">Translation regulation</keyword>
<dbReference type="Proteomes" id="UP000195607">
    <property type="component" value="Chromosome I"/>
</dbReference>
<dbReference type="GO" id="GO:0006412">
    <property type="term" value="P:translation"/>
    <property type="evidence" value="ECO:0007669"/>
    <property type="project" value="UniProtKB-UniRule"/>
</dbReference>
<dbReference type="InterPro" id="IPR016095">
    <property type="entry name" value="Ribosomal_uL1_3-a/b-sand"/>
</dbReference>
<dbReference type="KEGG" id="cdiv:CPM_0202"/>
<name>A0A1N5SI58_9ARCH</name>
<dbReference type="EMBL" id="LT719092">
    <property type="protein sequence ID" value="SJK84094.1"/>
    <property type="molecule type" value="Genomic_DNA"/>
</dbReference>
<keyword evidence="5 11" id="KW-0699">rRNA-binding</keyword>